<dbReference type="KEGG" id="bvr:BVIR_936"/>
<feature type="transmembrane region" description="Helical" evidence="6">
    <location>
        <begin position="184"/>
        <end position="204"/>
    </location>
</feature>
<dbReference type="GO" id="GO:0016020">
    <property type="term" value="C:membrane"/>
    <property type="evidence" value="ECO:0007669"/>
    <property type="project" value="UniProtKB-SubCell"/>
</dbReference>
<dbReference type="PANTHER" id="PTHR22911">
    <property type="entry name" value="ACYL-MALONYL CONDENSING ENZYME-RELATED"/>
    <property type="match status" value="1"/>
</dbReference>
<feature type="transmembrane region" description="Helical" evidence="6">
    <location>
        <begin position="266"/>
        <end position="284"/>
    </location>
</feature>
<evidence type="ECO:0000256" key="6">
    <source>
        <dbReference type="SAM" id="Phobius"/>
    </source>
</evidence>
<feature type="transmembrane region" description="Helical" evidence="6">
    <location>
        <begin position="240"/>
        <end position="260"/>
    </location>
</feature>
<evidence type="ECO:0000313" key="9">
    <source>
        <dbReference type="EMBL" id="CUU41389.1"/>
    </source>
</evidence>
<dbReference type="AlphaFoldDB" id="A0A0H5BCF6"/>
<evidence type="ECO:0000259" key="7">
    <source>
        <dbReference type="Pfam" id="PF00892"/>
    </source>
</evidence>
<evidence type="ECO:0000313" key="10">
    <source>
        <dbReference type="Proteomes" id="UP000065734"/>
    </source>
</evidence>
<feature type="transmembrane region" description="Helical" evidence="6">
    <location>
        <begin position="98"/>
        <end position="116"/>
    </location>
</feature>
<keyword evidence="10" id="KW-1185">Reference proteome</keyword>
<evidence type="ECO:0000256" key="2">
    <source>
        <dbReference type="ARBA" id="ARBA00009853"/>
    </source>
</evidence>
<dbReference type="EMBL" id="LN907867">
    <property type="protein sequence ID" value="CUU41389.1"/>
    <property type="molecule type" value="Genomic_DNA"/>
</dbReference>
<dbReference type="OrthoDB" id="8478503at2"/>
<comment type="subcellular location">
    <subcellularLocation>
        <location evidence="1">Membrane</location>
        <topology evidence="1">Multi-pass membrane protein</topology>
    </subcellularLocation>
</comment>
<dbReference type="Proteomes" id="UP000065734">
    <property type="component" value="Chromosome I"/>
</dbReference>
<dbReference type="STRING" id="1079.BVIR_936"/>
<name>A0A0H5BCF6_BLAVI</name>
<feature type="transmembrane region" description="Helical" evidence="6">
    <location>
        <begin position="210"/>
        <end position="228"/>
    </location>
</feature>
<evidence type="ECO:0000256" key="1">
    <source>
        <dbReference type="ARBA" id="ARBA00004141"/>
    </source>
</evidence>
<dbReference type="EMBL" id="AP014854">
    <property type="protein sequence ID" value="BAR97976.1"/>
    <property type="molecule type" value="Genomic_DNA"/>
</dbReference>
<dbReference type="PANTHER" id="PTHR22911:SF6">
    <property type="entry name" value="SOLUTE CARRIER FAMILY 35 MEMBER G1"/>
    <property type="match status" value="1"/>
</dbReference>
<organism evidence="9 10">
    <name type="scientific">Blastochloris viridis</name>
    <name type="common">Rhodopseudomonas viridis</name>
    <dbReference type="NCBI Taxonomy" id="1079"/>
    <lineage>
        <taxon>Bacteria</taxon>
        <taxon>Pseudomonadati</taxon>
        <taxon>Pseudomonadota</taxon>
        <taxon>Alphaproteobacteria</taxon>
        <taxon>Hyphomicrobiales</taxon>
        <taxon>Blastochloridaceae</taxon>
        <taxon>Blastochloris</taxon>
    </lineage>
</organism>
<sequence>MSLLFKGVLFKLLAVLCFSAMSALIRHIGTAVPAGEVVCFRAFFNLVPLLLWLGYERQLASAVRTANPLGHFFRSFTGILAMFFMFTGLALLPLAEATAIGFAMPLIAVAFAALFLKEQVRAFRWSAVVVGMVGVVIILWPRFGEDLTSTAAIGAAASLIGAVLSAAAIVQIRRLTQTETTGAIVFYFSVYSTVLALATAPFGWVMPDGATTLLLIAIGVLGGVAQILMTQSYRYADASLLAPFDYTAIVWALALGLVAFHEVPGPMVLVGSLVVVGAGLAVIWRERRLGLRRTREREATPAE</sequence>
<dbReference type="InterPro" id="IPR000620">
    <property type="entry name" value="EamA_dom"/>
</dbReference>
<reference evidence="8" key="1">
    <citation type="journal article" date="2015" name="Genome Announc.">
        <title>Complete Genome Sequence of the Bacteriochlorophyll b-Producing Photosynthetic Bacterium Blastochloris viridis.</title>
        <authorList>
            <person name="Tsukatani Y."/>
            <person name="Hirose Y."/>
            <person name="Harada J."/>
            <person name="Misawa N."/>
            <person name="Mori K."/>
            <person name="Inoue K."/>
            <person name="Tamiaki H."/>
        </authorList>
    </citation>
    <scope>NUCLEOTIDE SEQUENCE [LARGE SCALE GENOMIC DNA]</scope>
    <source>
        <strain evidence="8">DSM 133</strain>
    </source>
</reference>
<reference evidence="9" key="2">
    <citation type="submission" date="2015-11" db="EMBL/GenBank/DDBJ databases">
        <authorList>
            <person name="Zhang Y."/>
            <person name="Guo Z."/>
        </authorList>
    </citation>
    <scope>NUCLEOTIDE SEQUENCE</scope>
    <source>
        <strain evidence="9">1</strain>
    </source>
</reference>
<proteinExistence type="inferred from homology"/>
<accession>A0A0H5BCF6</accession>
<feature type="transmembrane region" description="Helical" evidence="6">
    <location>
        <begin position="123"/>
        <end position="140"/>
    </location>
</feature>
<keyword evidence="5 6" id="KW-0472">Membrane</keyword>
<reference evidence="10" key="3">
    <citation type="journal article" date="2016" name="Genome Announc.">
        <title>Revised genome sequence of the purple photosynthetic bacterium Blastochloris viridis.</title>
        <authorList>
            <person name="Liu L.N."/>
            <person name="Faulkner M."/>
            <person name="Liu X."/>
            <person name="Huang F."/>
            <person name="Darby A.C."/>
            <person name="Hall N."/>
        </authorList>
    </citation>
    <scope>NUCLEOTIDE SEQUENCE [LARGE SCALE GENOMIC DNA]</scope>
    <source>
        <strain evidence="10">ATCC 19567 / DSM 133 / F</strain>
    </source>
</reference>
<dbReference type="SUPFAM" id="SSF103481">
    <property type="entry name" value="Multidrug resistance efflux transporter EmrE"/>
    <property type="match status" value="2"/>
</dbReference>
<comment type="similarity">
    <text evidence="2">Belongs to the drug/metabolite transporter (DMT) superfamily. 10 TMS drug/metabolite exporter (DME) (TC 2.A.7.3) family.</text>
</comment>
<feature type="transmembrane region" description="Helical" evidence="6">
    <location>
        <begin position="32"/>
        <end position="52"/>
    </location>
</feature>
<dbReference type="RefSeq" id="WP_055036633.1">
    <property type="nucleotide sequence ID" value="NZ_AP014854.2"/>
</dbReference>
<gene>
    <name evidence="8" type="ORF">BV133_383</name>
    <name evidence="9" type="ORF">BVIRIDIS_03800</name>
</gene>
<evidence type="ECO:0000256" key="3">
    <source>
        <dbReference type="ARBA" id="ARBA00022692"/>
    </source>
</evidence>
<keyword evidence="4 6" id="KW-1133">Transmembrane helix</keyword>
<feature type="transmembrane region" description="Helical" evidence="6">
    <location>
        <begin position="72"/>
        <end position="92"/>
    </location>
</feature>
<feature type="domain" description="EamA" evidence="7">
    <location>
        <begin position="153"/>
        <end position="278"/>
    </location>
</feature>
<evidence type="ECO:0000256" key="4">
    <source>
        <dbReference type="ARBA" id="ARBA00022989"/>
    </source>
</evidence>
<feature type="domain" description="EamA" evidence="7">
    <location>
        <begin position="6"/>
        <end position="139"/>
    </location>
</feature>
<keyword evidence="3 6" id="KW-0812">Transmembrane</keyword>
<evidence type="ECO:0000313" key="8">
    <source>
        <dbReference type="EMBL" id="BAR97976.1"/>
    </source>
</evidence>
<feature type="transmembrane region" description="Helical" evidence="6">
    <location>
        <begin position="152"/>
        <end position="172"/>
    </location>
</feature>
<protein>
    <submittedName>
        <fullName evidence="8">Membrane protein</fullName>
    </submittedName>
    <submittedName>
        <fullName evidence="9">Putative permeases</fullName>
    </submittedName>
</protein>
<dbReference type="InterPro" id="IPR037185">
    <property type="entry name" value="EmrE-like"/>
</dbReference>
<dbReference type="Pfam" id="PF00892">
    <property type="entry name" value="EamA"/>
    <property type="match status" value="2"/>
</dbReference>
<evidence type="ECO:0000256" key="5">
    <source>
        <dbReference type="ARBA" id="ARBA00023136"/>
    </source>
</evidence>